<reference evidence="4" key="1">
    <citation type="submission" date="2021-02" db="EMBL/GenBank/DDBJ databases">
        <authorList>
            <person name="Nowell W R."/>
        </authorList>
    </citation>
    <scope>NUCLEOTIDE SEQUENCE</scope>
</reference>
<feature type="non-terminal residue" evidence="4">
    <location>
        <position position="1"/>
    </location>
</feature>
<feature type="signal peptide" evidence="1">
    <location>
        <begin position="1"/>
        <end position="24"/>
    </location>
</feature>
<evidence type="ECO:0000313" key="3">
    <source>
        <dbReference type="EMBL" id="CAF4442801.1"/>
    </source>
</evidence>
<dbReference type="Proteomes" id="UP000681720">
    <property type="component" value="Unassembled WGS sequence"/>
</dbReference>
<name>A0A8S2WV00_9BILA</name>
<gene>
    <name evidence="4" type="ORF">GIL414_LOCUS32929</name>
    <name evidence="3" type="ORF">SMN809_LOCUS32351</name>
</gene>
<keyword evidence="1" id="KW-0732">Signal</keyword>
<dbReference type="EMBL" id="CAJOBJ010071478">
    <property type="protein sequence ID" value="CAF4462082.1"/>
    <property type="molecule type" value="Genomic_DNA"/>
</dbReference>
<dbReference type="InterPro" id="IPR056842">
    <property type="entry name" value="THADA-like_TPR_C"/>
</dbReference>
<evidence type="ECO:0000313" key="5">
    <source>
        <dbReference type="Proteomes" id="UP000681720"/>
    </source>
</evidence>
<evidence type="ECO:0000313" key="4">
    <source>
        <dbReference type="EMBL" id="CAF4462082.1"/>
    </source>
</evidence>
<proteinExistence type="predicted"/>
<feature type="non-terminal residue" evidence="4">
    <location>
        <position position="69"/>
    </location>
</feature>
<accession>A0A8S2WV00</accession>
<evidence type="ECO:0000259" key="2">
    <source>
        <dbReference type="Pfam" id="PF25151"/>
    </source>
</evidence>
<dbReference type="AlphaFoldDB" id="A0A8S2WV00"/>
<dbReference type="Proteomes" id="UP000676336">
    <property type="component" value="Unassembled WGS sequence"/>
</dbReference>
<evidence type="ECO:0000256" key="1">
    <source>
        <dbReference type="SAM" id="SignalP"/>
    </source>
</evidence>
<dbReference type="Pfam" id="PF25151">
    <property type="entry name" value="TPR_Trm732_C"/>
    <property type="match status" value="1"/>
</dbReference>
<organism evidence="4 5">
    <name type="scientific">Rotaria magnacalcarata</name>
    <dbReference type="NCBI Taxonomy" id="392030"/>
    <lineage>
        <taxon>Eukaryota</taxon>
        <taxon>Metazoa</taxon>
        <taxon>Spiralia</taxon>
        <taxon>Gnathifera</taxon>
        <taxon>Rotifera</taxon>
        <taxon>Eurotatoria</taxon>
        <taxon>Bdelloidea</taxon>
        <taxon>Philodinida</taxon>
        <taxon>Philodinidae</taxon>
        <taxon>Rotaria</taxon>
    </lineage>
</organism>
<protein>
    <recommendedName>
        <fullName evidence="2">tRNA (32-2'-O)-methyltransferase regulator THADA-like C-terminal TPR repeats region domain-containing protein</fullName>
    </recommendedName>
</protein>
<feature type="chain" id="PRO_5036273875" description="tRNA (32-2'-O)-methyltransferase regulator THADA-like C-terminal TPR repeats region domain-containing protein" evidence="1">
    <location>
        <begin position="25"/>
        <end position="69"/>
    </location>
</feature>
<feature type="domain" description="tRNA (32-2'-O)-methyltransferase regulator THADA-like C-terminal TPR repeats region" evidence="2">
    <location>
        <begin position="6"/>
        <end position="68"/>
    </location>
</feature>
<comment type="caution">
    <text evidence="4">The sequence shown here is derived from an EMBL/GenBank/DDBJ whole genome shotgun (WGS) entry which is preliminary data.</text>
</comment>
<dbReference type="EMBL" id="CAJOBI010067503">
    <property type="protein sequence ID" value="CAF4442801.1"/>
    <property type="molecule type" value="Genomic_DNA"/>
</dbReference>
<sequence length="69" mass="7774">RSSIESLSSSCLFAILLILRRLYPSPLDGIDCSLTLDKLLLFVIKCEESPLLRIREHSSKALLALIHHD</sequence>